<dbReference type="AlphaFoldDB" id="A0A1G6DVQ1"/>
<dbReference type="InterPro" id="IPR031680">
    <property type="entry name" value="Hepar_II_III_N"/>
</dbReference>
<dbReference type="Pfam" id="PF07940">
    <property type="entry name" value="Hepar_II_III_C"/>
    <property type="match status" value="1"/>
</dbReference>
<dbReference type="STRING" id="665467.SAMN02982931_03804"/>
<dbReference type="RefSeq" id="WP_090878834.1">
    <property type="nucleotide sequence ID" value="NZ_FMXQ01000008.1"/>
</dbReference>
<feature type="domain" description="Heparin-sulfate lyase N-terminal" evidence="6">
    <location>
        <begin position="145"/>
        <end position="354"/>
    </location>
</feature>
<dbReference type="InterPro" id="IPR008929">
    <property type="entry name" value="Chondroitin_lyas"/>
</dbReference>
<evidence type="ECO:0000256" key="2">
    <source>
        <dbReference type="ARBA" id="ARBA00022729"/>
    </source>
</evidence>
<dbReference type="Pfam" id="PF16889">
    <property type="entry name" value="Hepar_II_III_N"/>
    <property type="match status" value="1"/>
</dbReference>
<evidence type="ECO:0000259" key="5">
    <source>
        <dbReference type="Pfam" id="PF07940"/>
    </source>
</evidence>
<accession>A0A1G6DVQ1</accession>
<gene>
    <name evidence="7" type="ORF">SAMN02982931_03804</name>
</gene>
<evidence type="ECO:0000259" key="6">
    <source>
        <dbReference type="Pfam" id="PF16889"/>
    </source>
</evidence>
<dbReference type="InterPro" id="IPR012480">
    <property type="entry name" value="Hepar_II_III_C"/>
</dbReference>
<keyword evidence="8" id="KW-1185">Reference proteome</keyword>
<dbReference type="Gene3D" id="2.70.98.70">
    <property type="match status" value="1"/>
</dbReference>
<keyword evidence="2" id="KW-0732">Signal</keyword>
<dbReference type="GO" id="GO:0042597">
    <property type="term" value="C:periplasmic space"/>
    <property type="evidence" value="ECO:0007669"/>
    <property type="project" value="UniProtKB-SubCell"/>
</dbReference>
<name>A0A1G6DVQ1_9HYPH</name>
<organism evidence="7 8">
    <name type="scientific">Bauldia litoralis</name>
    <dbReference type="NCBI Taxonomy" id="665467"/>
    <lineage>
        <taxon>Bacteria</taxon>
        <taxon>Pseudomonadati</taxon>
        <taxon>Pseudomonadota</taxon>
        <taxon>Alphaproteobacteria</taxon>
        <taxon>Hyphomicrobiales</taxon>
        <taxon>Kaistiaceae</taxon>
        <taxon>Bauldia</taxon>
    </lineage>
</organism>
<dbReference type="Proteomes" id="UP000199071">
    <property type="component" value="Unassembled WGS sequence"/>
</dbReference>
<comment type="subcellular location">
    <subcellularLocation>
        <location evidence="1">Periplasm</location>
    </subcellularLocation>
</comment>
<dbReference type="PANTHER" id="PTHR39210:SF1">
    <property type="entry name" value="HEPARIN-SULFATE LYASE"/>
    <property type="match status" value="1"/>
</dbReference>
<dbReference type="EMBL" id="FMXQ01000008">
    <property type="protein sequence ID" value="SDB48865.1"/>
    <property type="molecule type" value="Genomic_DNA"/>
</dbReference>
<keyword evidence="4" id="KW-0456">Lyase</keyword>
<dbReference type="PANTHER" id="PTHR39210">
    <property type="entry name" value="HEPARIN-SULFATE LYASE"/>
    <property type="match status" value="1"/>
</dbReference>
<dbReference type="Gene3D" id="1.50.10.100">
    <property type="entry name" value="Chondroitin AC/alginate lyase"/>
    <property type="match status" value="1"/>
</dbReference>
<sequence>MKRAVTTGPGSLGWYVRRLRNMPLREVAFRVSEHARKAYSRRHHRGWERFADSAARPPMLPGIREAVAAAPVAARQAIDAAAADVLAGRFKALGVAWPQRSPEALFPAGIWRLDPTTGGLWPGSEAYTFDIAYRRQQGLGDVKQVWEFNRLQFLQPLAAKALLDDDAAATAAIDAAIASWYDANPPFMGIGWSSGIELALRSISLLVVASLCGDRLKPETLTRMRTMLKAHAFWLARFPSRFSSANNHLIAEVAGEFLIAVAMPELTGAGAMVARAQAVLAREALLQILPDGVPAEQSPTYGAFSVEFLLLCIVVARTAGHPFPTEVEDRLGRFADFVIWIATANGSVPAIGDDDEGRVLTLGGDEPRYVASVASAAAAWVRGKGPAFAGETLRNVIFDKAGTSPAPVGQRTFETGGYSVFRDRAGGRDILLVLDHGPLGYLSIAAHGHADALSIFLAVDGTPVLVDPGTCAYNADSALRDWFRGTRAHNTLSIDDTDQSVMAGAFNWSHKATARLDERVDGPQWRLRASHDGYVKRNGLRHERTLAAGADRIHITDRLLGGGEADAEVCFQLAPALDATRDGDAVVVSRGGDMVVRIVLPQGAIAIARGEEGLAGGWVSPSFGIRVPASRIAWRGRVGAGGVQFRIEV</sequence>
<evidence type="ECO:0000256" key="3">
    <source>
        <dbReference type="ARBA" id="ARBA00022764"/>
    </source>
</evidence>
<evidence type="ECO:0000313" key="7">
    <source>
        <dbReference type="EMBL" id="SDB48865.1"/>
    </source>
</evidence>
<evidence type="ECO:0000256" key="4">
    <source>
        <dbReference type="ARBA" id="ARBA00023239"/>
    </source>
</evidence>
<dbReference type="OrthoDB" id="9763014at2"/>
<reference evidence="7 8" key="1">
    <citation type="submission" date="2016-10" db="EMBL/GenBank/DDBJ databases">
        <authorList>
            <person name="de Groot N.N."/>
        </authorList>
    </citation>
    <scope>NUCLEOTIDE SEQUENCE [LARGE SCALE GENOMIC DNA]</scope>
    <source>
        <strain evidence="7 8">ATCC 35022</strain>
    </source>
</reference>
<protein>
    <submittedName>
        <fullName evidence="7">Heparinase II/III N-terminus</fullName>
    </submittedName>
</protein>
<evidence type="ECO:0000256" key="1">
    <source>
        <dbReference type="ARBA" id="ARBA00004418"/>
    </source>
</evidence>
<feature type="domain" description="Heparinase II/III-like C-terminal" evidence="5">
    <location>
        <begin position="411"/>
        <end position="644"/>
    </location>
</feature>
<keyword evidence="3" id="KW-0574">Periplasm</keyword>
<dbReference type="SUPFAM" id="SSF48230">
    <property type="entry name" value="Chondroitin AC/alginate lyase"/>
    <property type="match status" value="1"/>
</dbReference>
<dbReference type="GO" id="GO:0016829">
    <property type="term" value="F:lyase activity"/>
    <property type="evidence" value="ECO:0007669"/>
    <property type="project" value="UniProtKB-KW"/>
</dbReference>
<evidence type="ECO:0000313" key="8">
    <source>
        <dbReference type="Proteomes" id="UP000199071"/>
    </source>
</evidence>
<proteinExistence type="predicted"/>